<reference evidence="1" key="4">
    <citation type="journal article" date="2022" name="PLoS Pathog.">
        <title>Chromosome-level genome of Schistosoma haematobium underpins genome-wide explorations of molecular variation.</title>
        <authorList>
            <person name="Stroehlein A.J."/>
            <person name="Korhonen P.K."/>
            <person name="Lee V.V."/>
            <person name="Ralph S.A."/>
            <person name="Mentink-Kane M."/>
            <person name="You H."/>
            <person name="McManus D.P."/>
            <person name="Tchuente L.T."/>
            <person name="Stothard J.R."/>
            <person name="Kaur P."/>
            <person name="Dudchenko O."/>
            <person name="Aiden E.L."/>
            <person name="Yang B."/>
            <person name="Yang H."/>
            <person name="Emery A.M."/>
            <person name="Webster B.L."/>
            <person name="Brindley P.J."/>
            <person name="Rollinson D."/>
            <person name="Chang B.C.H."/>
            <person name="Gasser R.B."/>
            <person name="Young N.D."/>
        </authorList>
    </citation>
    <scope>NUCLEOTIDE SEQUENCE</scope>
</reference>
<comment type="caution">
    <text evidence="1">The sequence shown here is derived from an EMBL/GenBank/DDBJ whole genome shotgun (WGS) entry which is preliminary data.</text>
</comment>
<evidence type="ECO:0000313" key="1">
    <source>
        <dbReference type="EMBL" id="KAH9594997.1"/>
    </source>
</evidence>
<reference evidence="1" key="1">
    <citation type="journal article" date="2012" name="Nat. Genet.">
        <title>Whole-genome sequence of Schistosoma haematobium.</title>
        <authorList>
            <person name="Young N.D."/>
            <person name="Jex A.R."/>
            <person name="Li B."/>
            <person name="Liu S."/>
            <person name="Yang L."/>
            <person name="Xiong Z."/>
            <person name="Li Y."/>
            <person name="Cantacessi C."/>
            <person name="Hall R.S."/>
            <person name="Xu X."/>
            <person name="Chen F."/>
            <person name="Wu X."/>
            <person name="Zerlotini A."/>
            <person name="Oliveira G."/>
            <person name="Hofmann A."/>
            <person name="Zhang G."/>
            <person name="Fang X."/>
            <person name="Kang Y."/>
            <person name="Campbell B.E."/>
            <person name="Loukas A."/>
            <person name="Ranganathan S."/>
            <person name="Rollinson D."/>
            <person name="Rinaldi G."/>
            <person name="Brindley P.J."/>
            <person name="Yang H."/>
            <person name="Wang J."/>
            <person name="Wang J."/>
            <person name="Gasser R.B."/>
        </authorList>
    </citation>
    <scope>NUCLEOTIDE SEQUENCE</scope>
</reference>
<keyword evidence="2" id="KW-1185">Reference proteome</keyword>
<name>A0A922LWP7_SCHHA</name>
<organism evidence="1 2">
    <name type="scientific">Schistosoma haematobium</name>
    <name type="common">Blood fluke</name>
    <dbReference type="NCBI Taxonomy" id="6185"/>
    <lineage>
        <taxon>Eukaryota</taxon>
        <taxon>Metazoa</taxon>
        <taxon>Spiralia</taxon>
        <taxon>Lophotrochozoa</taxon>
        <taxon>Platyhelminthes</taxon>
        <taxon>Trematoda</taxon>
        <taxon>Digenea</taxon>
        <taxon>Strigeidida</taxon>
        <taxon>Schistosomatoidea</taxon>
        <taxon>Schistosomatidae</taxon>
        <taxon>Schistosoma</taxon>
    </lineage>
</organism>
<evidence type="ECO:0000313" key="2">
    <source>
        <dbReference type="Proteomes" id="UP000471633"/>
    </source>
</evidence>
<dbReference type="EMBL" id="AMPZ03000001">
    <property type="protein sequence ID" value="KAH9594997.1"/>
    <property type="molecule type" value="Genomic_DNA"/>
</dbReference>
<sequence>MPRGGLNPFIPETGCNIGKLSGSQQDDILLNAYKVVTTPDDQGTDPVNKILSPESNKPLLALSNSEKKLHLQQNDGSGDTSQEGCESAYLENNWDSTINLVVLKATQNHWKTEAFNEPNSYPTSHVHLLDMTSHNNAHNFCEISCKNEDISAEPNYDQKFYPILLDVDFPSDLVSTNQIRNEFEEIFQKNQILIT</sequence>
<dbReference type="CTD" id="75576498"/>
<dbReference type="GeneID" id="75576498"/>
<dbReference type="RefSeq" id="XP_051074016.1">
    <property type="nucleotide sequence ID" value="XM_051208395.1"/>
</dbReference>
<reference evidence="1" key="3">
    <citation type="submission" date="2021-06" db="EMBL/GenBank/DDBJ databases">
        <title>Chromosome-level genome assembly for S. haematobium.</title>
        <authorList>
            <person name="Stroehlein A.J."/>
        </authorList>
    </citation>
    <scope>NUCLEOTIDE SEQUENCE</scope>
</reference>
<proteinExistence type="predicted"/>
<dbReference type="AlphaFoldDB" id="A0A922LWP7"/>
<accession>A0A922LWP7</accession>
<protein>
    <submittedName>
        <fullName evidence="1">Uncharacterized protein</fullName>
    </submittedName>
</protein>
<reference evidence="1" key="2">
    <citation type="journal article" date="2019" name="Gigascience">
        <title>High-quality Schistosoma haematobium genome achieved by single-molecule and long-range sequencing.</title>
        <authorList>
            <person name="Stroehlein A.J."/>
            <person name="Korhonen P.K."/>
            <person name="Chong T.M."/>
            <person name="Lim Y.L."/>
            <person name="Chan K.G."/>
            <person name="Webster B."/>
            <person name="Rollinson D."/>
            <person name="Brindley P.J."/>
            <person name="Gasser R.B."/>
            <person name="Young N.D."/>
        </authorList>
    </citation>
    <scope>NUCLEOTIDE SEQUENCE</scope>
</reference>
<gene>
    <name evidence="1" type="ORF">MS3_00000745</name>
</gene>
<dbReference type="KEGG" id="shx:MS3_00000745"/>
<dbReference type="Proteomes" id="UP000471633">
    <property type="component" value="Unassembled WGS sequence"/>
</dbReference>